<dbReference type="Proteomes" id="UP000183952">
    <property type="component" value="Unassembled WGS sequence"/>
</dbReference>
<evidence type="ECO:0000313" key="2">
    <source>
        <dbReference type="Proteomes" id="UP000183952"/>
    </source>
</evidence>
<name>A0A1M6KZR8_9CLOT</name>
<gene>
    <name evidence="1" type="ORF">SAMN02745248_00566</name>
</gene>
<dbReference type="PANTHER" id="PTHR39162:SF1">
    <property type="entry name" value="SPORULATION PROTEIN YTFJ"/>
    <property type="match status" value="1"/>
</dbReference>
<dbReference type="AlphaFoldDB" id="A0A1M6KZR8"/>
<proteinExistence type="predicted"/>
<organism evidence="1 2">
    <name type="scientific">Hathewaya proteolytica DSM 3090</name>
    <dbReference type="NCBI Taxonomy" id="1121331"/>
    <lineage>
        <taxon>Bacteria</taxon>
        <taxon>Bacillati</taxon>
        <taxon>Bacillota</taxon>
        <taxon>Clostridia</taxon>
        <taxon>Eubacteriales</taxon>
        <taxon>Clostridiaceae</taxon>
        <taxon>Hathewaya</taxon>
    </lineage>
</organism>
<accession>A0A1M6KZR8</accession>
<dbReference type="Pfam" id="PF09579">
    <property type="entry name" value="Spore_YtfJ"/>
    <property type="match status" value="1"/>
</dbReference>
<sequence length="144" mass="15660">MSHPIEELLKKTMENLKNIIDVDTIIGKPINGTGNCTIIPVSKVSLGFASAGSEFAPNDFDKELNSEYPFGGGSGGGLSVKPVAFLLIKDGNYRILPVGEENTVNKIIDSIPQLLDMMKNNCCCSTKDKKEEKKDPQNTNKQKS</sequence>
<dbReference type="RefSeq" id="WP_072902103.1">
    <property type="nucleotide sequence ID" value="NZ_FRAD01000005.1"/>
</dbReference>
<dbReference type="InterPro" id="IPR014229">
    <property type="entry name" value="Spore_YtfJ"/>
</dbReference>
<dbReference type="PANTHER" id="PTHR39162">
    <property type="entry name" value="GLL3345 PROTEIN"/>
    <property type="match status" value="1"/>
</dbReference>
<dbReference type="OrthoDB" id="9796262at2"/>
<dbReference type="NCBIfam" id="TIGR02874">
    <property type="entry name" value="spore_ytfJ"/>
    <property type="match status" value="1"/>
</dbReference>
<dbReference type="EMBL" id="FRAD01000005">
    <property type="protein sequence ID" value="SHJ64364.1"/>
    <property type="molecule type" value="Genomic_DNA"/>
</dbReference>
<protein>
    <submittedName>
        <fullName evidence="1">Sporulation protein YtfJ</fullName>
    </submittedName>
</protein>
<reference evidence="1 2" key="1">
    <citation type="submission" date="2016-11" db="EMBL/GenBank/DDBJ databases">
        <authorList>
            <person name="Jaros S."/>
            <person name="Januszkiewicz K."/>
            <person name="Wedrychowicz H."/>
        </authorList>
    </citation>
    <scope>NUCLEOTIDE SEQUENCE [LARGE SCALE GENOMIC DNA]</scope>
    <source>
        <strain evidence="1 2">DSM 3090</strain>
    </source>
</reference>
<dbReference type="PIRSF" id="PIRSF021377">
    <property type="entry name" value="YtfJ"/>
    <property type="match status" value="1"/>
</dbReference>
<evidence type="ECO:0000313" key="1">
    <source>
        <dbReference type="EMBL" id="SHJ64364.1"/>
    </source>
</evidence>
<keyword evidence="2" id="KW-1185">Reference proteome</keyword>
<dbReference type="STRING" id="1121331.SAMN02745248_00566"/>